<comment type="caution">
    <text evidence="5">The sequence shown here is derived from an EMBL/GenBank/DDBJ whole genome shotgun (WGS) entry which is preliminary data.</text>
</comment>
<evidence type="ECO:0000256" key="1">
    <source>
        <dbReference type="ARBA" id="ARBA00000085"/>
    </source>
</evidence>
<evidence type="ECO:0000256" key="2">
    <source>
        <dbReference type="ARBA" id="ARBA00012438"/>
    </source>
</evidence>
<gene>
    <name evidence="5" type="ORF">HOP12_06120</name>
</gene>
<comment type="catalytic activity">
    <reaction evidence="1">
        <text>ATP + protein L-histidine = ADP + protein N-phospho-L-histidine.</text>
        <dbReference type="EC" id="2.7.13.3"/>
    </reaction>
</comment>
<dbReference type="AlphaFoldDB" id="A0A849SJB5"/>
<evidence type="ECO:0000313" key="5">
    <source>
        <dbReference type="EMBL" id="NOT33733.1"/>
    </source>
</evidence>
<accession>A0A849SJB5</accession>
<dbReference type="InterPro" id="IPR050640">
    <property type="entry name" value="Bact_2-comp_sensor_kinase"/>
</dbReference>
<feature type="transmembrane region" description="Helical" evidence="3">
    <location>
        <begin position="58"/>
        <end position="75"/>
    </location>
</feature>
<feature type="transmembrane region" description="Helical" evidence="3">
    <location>
        <begin position="87"/>
        <end position="114"/>
    </location>
</feature>
<dbReference type="InterPro" id="IPR005467">
    <property type="entry name" value="His_kinase_dom"/>
</dbReference>
<feature type="transmembrane region" description="Helical" evidence="3">
    <location>
        <begin position="129"/>
        <end position="149"/>
    </location>
</feature>
<dbReference type="InterPro" id="IPR004358">
    <property type="entry name" value="Sig_transdc_His_kin-like_C"/>
</dbReference>
<feature type="domain" description="Histidine kinase" evidence="4">
    <location>
        <begin position="272"/>
        <end position="367"/>
    </location>
</feature>
<evidence type="ECO:0000256" key="3">
    <source>
        <dbReference type="SAM" id="Phobius"/>
    </source>
</evidence>
<dbReference type="InterPro" id="IPR010559">
    <property type="entry name" value="Sig_transdc_His_kin_internal"/>
</dbReference>
<name>A0A849SJB5_UNCEI</name>
<dbReference type="Proteomes" id="UP000580839">
    <property type="component" value="Unassembled WGS sequence"/>
</dbReference>
<dbReference type="PANTHER" id="PTHR34220:SF7">
    <property type="entry name" value="SENSOR HISTIDINE KINASE YPDA"/>
    <property type="match status" value="1"/>
</dbReference>
<sequence length="381" mass="42203">MNVHPTPDPIREMGRLRVALWVVGGALLFGLLESWQGRFVYSDVPAHQFWPEALARSLPSWIALVLLCPPILFLARRVRLDRERWPVALAIHGLAGVVFVFLHLGASSAFISWYRGGDPSFVVATQIMLARWAVADVFTYWALVGMVQVMHIQAERRAREVSEAALRASLSEARLAALRAQLEPHFLFNTLNSISTLALTGEREAVHRAVSALAELLRAMLREHADTFTTLGAELALIDRYLELQGMRYGSRFTVTRDIATDTLEVSVPSLALQPLVENAVEHGIGARRGDGRVSISTRRDGEQLRIEVRDSGPGFPAEVLRGERAGIGLANTRTRLQQLYGTVFRMECSNPVEGGALLTLDLPWRVHPTRGLATIAEARP</sequence>
<keyword evidence="3" id="KW-0472">Membrane</keyword>
<keyword evidence="3" id="KW-1133">Transmembrane helix</keyword>
<dbReference type="Gene3D" id="3.30.565.10">
    <property type="entry name" value="Histidine kinase-like ATPase, C-terminal domain"/>
    <property type="match status" value="1"/>
</dbReference>
<dbReference type="Pfam" id="PF06580">
    <property type="entry name" value="His_kinase"/>
    <property type="match status" value="1"/>
</dbReference>
<dbReference type="GO" id="GO:0016020">
    <property type="term" value="C:membrane"/>
    <property type="evidence" value="ECO:0007669"/>
    <property type="project" value="InterPro"/>
</dbReference>
<protein>
    <recommendedName>
        <fullName evidence="2">histidine kinase</fullName>
        <ecNumber evidence="2">2.7.13.3</ecNumber>
    </recommendedName>
</protein>
<dbReference type="EC" id="2.7.13.3" evidence="2"/>
<evidence type="ECO:0000259" key="4">
    <source>
        <dbReference type="PROSITE" id="PS50109"/>
    </source>
</evidence>
<dbReference type="SMART" id="SM00387">
    <property type="entry name" value="HATPase_c"/>
    <property type="match status" value="1"/>
</dbReference>
<dbReference type="Pfam" id="PF02518">
    <property type="entry name" value="HATPase_c"/>
    <property type="match status" value="1"/>
</dbReference>
<dbReference type="GO" id="GO:0000155">
    <property type="term" value="F:phosphorelay sensor kinase activity"/>
    <property type="evidence" value="ECO:0007669"/>
    <property type="project" value="InterPro"/>
</dbReference>
<dbReference type="EMBL" id="JABFRW010000070">
    <property type="protein sequence ID" value="NOT33733.1"/>
    <property type="molecule type" value="Genomic_DNA"/>
</dbReference>
<dbReference type="InterPro" id="IPR036890">
    <property type="entry name" value="HATPase_C_sf"/>
</dbReference>
<dbReference type="SUPFAM" id="SSF55874">
    <property type="entry name" value="ATPase domain of HSP90 chaperone/DNA topoisomerase II/histidine kinase"/>
    <property type="match status" value="1"/>
</dbReference>
<keyword evidence="3" id="KW-0812">Transmembrane</keyword>
<evidence type="ECO:0000313" key="6">
    <source>
        <dbReference type="Proteomes" id="UP000580839"/>
    </source>
</evidence>
<reference evidence="5 6" key="1">
    <citation type="submission" date="2020-04" db="EMBL/GenBank/DDBJ databases">
        <title>Metagenomic profiling of ammonia- and methane-oxidizing microorganisms in a Dutch drinking water treatment plant.</title>
        <authorList>
            <person name="Poghosyan L."/>
            <person name="Leucker S."/>
        </authorList>
    </citation>
    <scope>NUCLEOTIDE SEQUENCE [LARGE SCALE GENOMIC DNA]</scope>
    <source>
        <strain evidence="5">S-RSF-IL-03</strain>
    </source>
</reference>
<keyword evidence="5" id="KW-0808">Transferase</keyword>
<proteinExistence type="predicted"/>
<dbReference type="PRINTS" id="PR00344">
    <property type="entry name" value="BCTRLSENSOR"/>
</dbReference>
<dbReference type="PROSITE" id="PS50109">
    <property type="entry name" value="HIS_KIN"/>
    <property type="match status" value="1"/>
</dbReference>
<dbReference type="PANTHER" id="PTHR34220">
    <property type="entry name" value="SENSOR HISTIDINE KINASE YPDA"/>
    <property type="match status" value="1"/>
</dbReference>
<organism evidence="5 6">
    <name type="scientific">Eiseniibacteriota bacterium</name>
    <dbReference type="NCBI Taxonomy" id="2212470"/>
    <lineage>
        <taxon>Bacteria</taxon>
        <taxon>Candidatus Eiseniibacteriota</taxon>
    </lineage>
</organism>
<keyword evidence="5" id="KW-0418">Kinase</keyword>
<dbReference type="InterPro" id="IPR003594">
    <property type="entry name" value="HATPase_dom"/>
</dbReference>